<feature type="transmembrane region" description="Helical" evidence="5">
    <location>
        <begin position="261"/>
        <end position="277"/>
    </location>
</feature>
<dbReference type="OrthoDB" id="3162524at2759"/>
<protein>
    <recommendedName>
        <fullName evidence="6">Amino acid transporter transmembrane domain-containing protein</fullName>
    </recommendedName>
</protein>
<keyword evidence="3 5" id="KW-1133">Transmembrane helix</keyword>
<evidence type="ECO:0000256" key="2">
    <source>
        <dbReference type="ARBA" id="ARBA00022692"/>
    </source>
</evidence>
<feature type="domain" description="Amino acid transporter transmembrane" evidence="6">
    <location>
        <begin position="69"/>
        <end position="239"/>
    </location>
</feature>
<organism evidence="7 8">
    <name type="scientific">Friedmanniomyces endolithicus</name>
    <dbReference type="NCBI Taxonomy" id="329885"/>
    <lineage>
        <taxon>Eukaryota</taxon>
        <taxon>Fungi</taxon>
        <taxon>Dikarya</taxon>
        <taxon>Ascomycota</taxon>
        <taxon>Pezizomycotina</taxon>
        <taxon>Dothideomycetes</taxon>
        <taxon>Dothideomycetidae</taxon>
        <taxon>Mycosphaerellales</taxon>
        <taxon>Teratosphaeriaceae</taxon>
        <taxon>Friedmanniomyces</taxon>
    </lineage>
</organism>
<dbReference type="InterPro" id="IPR013057">
    <property type="entry name" value="AA_transpt_TM"/>
</dbReference>
<dbReference type="Proteomes" id="UP000310066">
    <property type="component" value="Unassembled WGS sequence"/>
</dbReference>
<evidence type="ECO:0000256" key="1">
    <source>
        <dbReference type="ARBA" id="ARBA00004370"/>
    </source>
</evidence>
<keyword evidence="2 5" id="KW-0812">Transmembrane</keyword>
<proteinExistence type="predicted"/>
<evidence type="ECO:0000259" key="6">
    <source>
        <dbReference type="Pfam" id="PF01490"/>
    </source>
</evidence>
<dbReference type="EMBL" id="NAJP01000108">
    <property type="protein sequence ID" value="TKA29663.1"/>
    <property type="molecule type" value="Genomic_DNA"/>
</dbReference>
<sequence>MPSLSATPTDEKREAYEVFKLTEDGVDFRTVSWQRATIIFLKIQFAMSILSVPGSMAVLGAIGGALSILWGRAGRELVGAQLLIGQILITAGGIVSVSTAFNALSDHGACTVVFSFVAAALITIFSSIRTFSRLGWLTWIGFSTFFIAVFVFVVAVTQQKRPAAAPQTGPFELGWTAIAYPGFVAGITATANLFIFSSGSSMYLPVISEMRRPQDYRKAAILTGFLICAMYLSFSLVIYRWCGIWIATPAFGSAGTLFKKISYGLALPGLVIGVGIYQQ</sequence>
<feature type="transmembrane region" description="Helical" evidence="5">
    <location>
        <begin position="177"/>
        <end position="198"/>
    </location>
</feature>
<evidence type="ECO:0000256" key="4">
    <source>
        <dbReference type="ARBA" id="ARBA00023136"/>
    </source>
</evidence>
<dbReference type="AlphaFoldDB" id="A0A4U0U3N9"/>
<gene>
    <name evidence="7" type="ORF">B0A54_14953</name>
</gene>
<dbReference type="STRING" id="329885.A0A4U0U3N9"/>
<comment type="caution">
    <text evidence="7">The sequence shown here is derived from an EMBL/GenBank/DDBJ whole genome shotgun (WGS) entry which is preliminary data.</text>
</comment>
<feature type="transmembrane region" description="Helical" evidence="5">
    <location>
        <begin position="219"/>
        <end position="241"/>
    </location>
</feature>
<comment type="subcellular location">
    <subcellularLocation>
        <location evidence="1">Membrane</location>
    </subcellularLocation>
</comment>
<evidence type="ECO:0000256" key="5">
    <source>
        <dbReference type="SAM" id="Phobius"/>
    </source>
</evidence>
<feature type="transmembrane region" description="Helical" evidence="5">
    <location>
        <begin position="45"/>
        <end position="70"/>
    </location>
</feature>
<feature type="transmembrane region" description="Helical" evidence="5">
    <location>
        <begin position="137"/>
        <end position="157"/>
    </location>
</feature>
<dbReference type="GO" id="GO:0016020">
    <property type="term" value="C:membrane"/>
    <property type="evidence" value="ECO:0007669"/>
    <property type="project" value="UniProtKB-SubCell"/>
</dbReference>
<reference evidence="7 8" key="1">
    <citation type="submission" date="2017-03" db="EMBL/GenBank/DDBJ databases">
        <title>Genomes of endolithic fungi from Antarctica.</title>
        <authorList>
            <person name="Coleine C."/>
            <person name="Masonjones S."/>
            <person name="Stajich J.E."/>
        </authorList>
    </citation>
    <scope>NUCLEOTIDE SEQUENCE [LARGE SCALE GENOMIC DNA]</scope>
    <source>
        <strain evidence="7 8">CCFEE 5311</strain>
    </source>
</reference>
<evidence type="ECO:0000313" key="8">
    <source>
        <dbReference type="Proteomes" id="UP000310066"/>
    </source>
</evidence>
<evidence type="ECO:0000313" key="7">
    <source>
        <dbReference type="EMBL" id="TKA29663.1"/>
    </source>
</evidence>
<evidence type="ECO:0000256" key="3">
    <source>
        <dbReference type="ARBA" id="ARBA00022989"/>
    </source>
</evidence>
<keyword evidence="4 5" id="KW-0472">Membrane</keyword>
<feature type="transmembrane region" description="Helical" evidence="5">
    <location>
        <begin position="82"/>
        <end position="101"/>
    </location>
</feature>
<dbReference type="Pfam" id="PF01490">
    <property type="entry name" value="Aa_trans"/>
    <property type="match status" value="1"/>
</dbReference>
<accession>A0A4U0U3N9</accession>
<feature type="transmembrane region" description="Helical" evidence="5">
    <location>
        <begin position="107"/>
        <end position="125"/>
    </location>
</feature>
<name>A0A4U0U3N9_9PEZI</name>